<sequence length="582" mass="62942">MTKRLLLLFFLFLMIGKLYGQQPVLAGNLSRRVTIQVKNQKITEVLNQISRAGKFYFSYQGNLFNTDSLVNVSVQNATVLSVLDGLFKGKLDYKENGQYIILRSAALHLTIEPENITTAVDLYLISGYVVDTKTGARVKQASVYEKKLLQSTLTNNDGYFKLRFRGDYNEVILTASKESYRDTTLIFLSNITIKPEGYQDTTSASKKSRVSNMVESLGIGKFFVSSKQRIQSLNIGDFLATSPIQTSFTPGLSSHGMMSSQIINKGSLNILGGYSAGLNGIEFGVVFNMEKTDVRYFQAAGLFNIVGGSVEGVQLAGAMNSVIGNSNAFMAAGLVNSVRSDTYGVQLGGAVNLVKGNVSGVQAAGLYNYVRGKATGLQIAAVANITNDQVDGVQIAGLFNYAKRLKGVQFGLVNLADSSSGYSFGLINLVKKNGICKVSVSANELMNTNLSLKTGTRKLYSILMIGQNISNTEKIVSGGMGLGHEFQLGKNLSLATELSSQFLYLGDSKDSPSLNKLQANLQIRIFKGLTLFGGPSYSIYSSDQLAGSGVKGYKQQVAPSYSHKINDTTRGWLGWNAGITLF</sequence>
<dbReference type="Gene3D" id="2.60.40.1120">
    <property type="entry name" value="Carboxypeptidase-like, regulatory domain"/>
    <property type="match status" value="1"/>
</dbReference>
<evidence type="ECO:0000313" key="1">
    <source>
        <dbReference type="EMBL" id="MBB6502444.1"/>
    </source>
</evidence>
<name>A0A7X0MKQ3_9SPHI</name>
<dbReference type="SUPFAM" id="SSF49464">
    <property type="entry name" value="Carboxypeptidase regulatory domain-like"/>
    <property type="match status" value="1"/>
</dbReference>
<dbReference type="EMBL" id="JACHCC010000014">
    <property type="protein sequence ID" value="MBB6502444.1"/>
    <property type="molecule type" value="Genomic_DNA"/>
</dbReference>
<dbReference type="InterPro" id="IPR008969">
    <property type="entry name" value="CarboxyPept-like_regulatory"/>
</dbReference>
<evidence type="ECO:0000313" key="2">
    <source>
        <dbReference type="Proteomes" id="UP000521017"/>
    </source>
</evidence>
<dbReference type="RefSeq" id="WP_184628701.1">
    <property type="nucleotide sequence ID" value="NZ_JACHCC010000014.1"/>
</dbReference>
<reference evidence="1 2" key="1">
    <citation type="submission" date="2020-08" db="EMBL/GenBank/DDBJ databases">
        <title>Genomic Encyclopedia of Type Strains, Phase IV (KMG-V): Genome sequencing to study the core and pangenomes of soil and plant-associated prokaryotes.</title>
        <authorList>
            <person name="Whitman W."/>
        </authorList>
    </citation>
    <scope>NUCLEOTIDE SEQUENCE [LARGE SCALE GENOMIC DNA]</scope>
    <source>
        <strain evidence="1 2">M2T3</strain>
    </source>
</reference>
<gene>
    <name evidence="1" type="ORF">HDF25_004627</name>
</gene>
<accession>A0A7X0MKQ3</accession>
<dbReference type="Proteomes" id="UP000521017">
    <property type="component" value="Unassembled WGS sequence"/>
</dbReference>
<evidence type="ECO:0008006" key="3">
    <source>
        <dbReference type="Google" id="ProtNLM"/>
    </source>
</evidence>
<organism evidence="1 2">
    <name type="scientific">Pedobacter cryoconitis</name>
    <dbReference type="NCBI Taxonomy" id="188932"/>
    <lineage>
        <taxon>Bacteria</taxon>
        <taxon>Pseudomonadati</taxon>
        <taxon>Bacteroidota</taxon>
        <taxon>Sphingobacteriia</taxon>
        <taxon>Sphingobacteriales</taxon>
        <taxon>Sphingobacteriaceae</taxon>
        <taxon>Pedobacter</taxon>
    </lineage>
</organism>
<proteinExistence type="predicted"/>
<comment type="caution">
    <text evidence="1">The sequence shown here is derived from an EMBL/GenBank/DDBJ whole genome shotgun (WGS) entry which is preliminary data.</text>
</comment>
<protein>
    <recommendedName>
        <fullName evidence="3">Carboxypeptidase-like protein</fullName>
    </recommendedName>
</protein>
<dbReference type="AlphaFoldDB" id="A0A7X0MKQ3"/>